<proteinExistence type="predicted"/>
<dbReference type="RefSeq" id="WP_109519324.1">
    <property type="nucleotide sequence ID" value="NZ_JBHSCH010000066.1"/>
</dbReference>
<keyword evidence="2" id="KW-1185">Reference proteome</keyword>
<organism evidence="1 2">
    <name type="scientific">Teichococcus aestuarii</name>
    <dbReference type="NCBI Taxonomy" id="568898"/>
    <lineage>
        <taxon>Bacteria</taxon>
        <taxon>Pseudomonadati</taxon>
        <taxon>Pseudomonadota</taxon>
        <taxon>Alphaproteobacteria</taxon>
        <taxon>Acetobacterales</taxon>
        <taxon>Roseomonadaceae</taxon>
        <taxon>Roseomonas</taxon>
    </lineage>
</organism>
<sequence>MAMNLPSARIPTTLTAFGKPSVALVPAEVTSVRWLTFEKKEGTALAWGDELWIGGGGIEMKVGFENPGHAKACFD</sequence>
<comment type="caution">
    <text evidence="1">The sequence shown here is derived from an EMBL/GenBank/DDBJ whole genome shotgun (WGS) entry which is preliminary data.</text>
</comment>
<name>A0A2U1UXL1_9PROT</name>
<evidence type="ECO:0000313" key="2">
    <source>
        <dbReference type="Proteomes" id="UP000245048"/>
    </source>
</evidence>
<evidence type="ECO:0000313" key="1">
    <source>
        <dbReference type="EMBL" id="PWC26409.1"/>
    </source>
</evidence>
<protein>
    <submittedName>
        <fullName evidence="1">Uncharacterized protein</fullName>
    </submittedName>
</protein>
<reference evidence="2" key="1">
    <citation type="submission" date="2017-10" db="EMBL/GenBank/DDBJ databases">
        <authorList>
            <person name="Toshchakov S.V."/>
            <person name="Goeva M.A."/>
        </authorList>
    </citation>
    <scope>NUCLEOTIDE SEQUENCE [LARGE SCALE GENOMIC DNA]</scope>
    <source>
        <strain evidence="2">JR1/69-1-13</strain>
    </source>
</reference>
<accession>A0A2U1UXL1</accession>
<gene>
    <name evidence="1" type="ORF">CR165_23395</name>
</gene>
<dbReference type="Proteomes" id="UP000245048">
    <property type="component" value="Unassembled WGS sequence"/>
</dbReference>
<dbReference type="EMBL" id="PDOA01000043">
    <property type="protein sequence ID" value="PWC26409.1"/>
    <property type="molecule type" value="Genomic_DNA"/>
</dbReference>
<dbReference type="AlphaFoldDB" id="A0A2U1UXL1"/>